<feature type="region of interest" description="Disordered" evidence="13">
    <location>
        <begin position="532"/>
        <end position="552"/>
    </location>
</feature>
<keyword evidence="10" id="KW-0170">Cobalt</keyword>
<evidence type="ECO:0000256" key="2">
    <source>
        <dbReference type="ARBA" id="ARBA00009901"/>
    </source>
</evidence>
<evidence type="ECO:0000256" key="9">
    <source>
        <dbReference type="ARBA" id="ARBA00023228"/>
    </source>
</evidence>
<dbReference type="InterPro" id="IPR050854">
    <property type="entry name" value="LMBD1_LysCbl_Transport"/>
</dbReference>
<feature type="transmembrane region" description="Helical" evidence="14">
    <location>
        <begin position="486"/>
        <end position="507"/>
    </location>
</feature>
<feature type="coiled-coil region" evidence="12">
    <location>
        <begin position="216"/>
        <end position="277"/>
    </location>
</feature>
<comment type="subcellular location">
    <subcellularLocation>
        <location evidence="1">Lysosome membrane</location>
        <topology evidence="1">Multi-pass membrane protein</topology>
    </subcellularLocation>
</comment>
<keyword evidence="6 14" id="KW-0812">Transmembrane</keyword>
<evidence type="ECO:0000313" key="15">
    <source>
        <dbReference type="EMBL" id="GAA5814047.1"/>
    </source>
</evidence>
<evidence type="ECO:0000256" key="5">
    <source>
        <dbReference type="ARBA" id="ARBA00022628"/>
    </source>
</evidence>
<evidence type="ECO:0000256" key="8">
    <source>
        <dbReference type="ARBA" id="ARBA00023136"/>
    </source>
</evidence>
<dbReference type="Pfam" id="PF04791">
    <property type="entry name" value="LMBR1"/>
    <property type="match status" value="1"/>
</dbReference>
<dbReference type="InterPro" id="IPR006876">
    <property type="entry name" value="LMBR1-like_membr_prot"/>
</dbReference>
<keyword evidence="4" id="KW-0813">Transport</keyword>
<protein>
    <recommendedName>
        <fullName evidence="3">Probable lysosomal cobalamin transporter</fullName>
    </recommendedName>
</protein>
<evidence type="ECO:0000256" key="7">
    <source>
        <dbReference type="ARBA" id="ARBA00022989"/>
    </source>
</evidence>
<comment type="similarity">
    <text evidence="2">Belongs to the LIMR family. LMBRD1 subfamily.</text>
</comment>
<evidence type="ECO:0000256" key="11">
    <source>
        <dbReference type="ARBA" id="ARBA00025515"/>
    </source>
</evidence>
<evidence type="ECO:0000256" key="6">
    <source>
        <dbReference type="ARBA" id="ARBA00022692"/>
    </source>
</evidence>
<evidence type="ECO:0000256" key="1">
    <source>
        <dbReference type="ARBA" id="ARBA00004155"/>
    </source>
</evidence>
<feature type="transmembrane region" description="Helical" evidence="14">
    <location>
        <begin position="6"/>
        <end position="26"/>
    </location>
</feature>
<evidence type="ECO:0000256" key="4">
    <source>
        <dbReference type="ARBA" id="ARBA00022448"/>
    </source>
</evidence>
<feature type="transmembrane region" description="Helical" evidence="14">
    <location>
        <begin position="137"/>
        <end position="155"/>
    </location>
</feature>
<keyword evidence="7 14" id="KW-1133">Transmembrane helix</keyword>
<feature type="transmembrane region" description="Helical" evidence="14">
    <location>
        <begin position="181"/>
        <end position="208"/>
    </location>
</feature>
<feature type="transmembrane region" description="Helical" evidence="14">
    <location>
        <begin position="38"/>
        <end position="60"/>
    </location>
</feature>
<evidence type="ECO:0000256" key="12">
    <source>
        <dbReference type="SAM" id="Coils"/>
    </source>
</evidence>
<feature type="transmembrane region" description="Helical" evidence="14">
    <location>
        <begin position="356"/>
        <end position="379"/>
    </location>
</feature>
<keyword evidence="5" id="KW-0846">Cobalamin</keyword>
<feature type="transmembrane region" description="Helical" evidence="14">
    <location>
        <begin position="294"/>
        <end position="316"/>
    </location>
</feature>
<keyword evidence="16" id="KW-1185">Reference proteome</keyword>
<proteinExistence type="inferred from homology"/>
<reference evidence="15 16" key="1">
    <citation type="submission" date="2024-04" db="EMBL/GenBank/DDBJ databases">
        <title>genome sequences of Mucor flavus KT1a and Helicostylum pulchrum KT1b strains isolated from the surface of a dry-aged beef.</title>
        <authorList>
            <person name="Toyotome T."/>
            <person name="Hosono M."/>
            <person name="Torimaru M."/>
            <person name="Fukuda K."/>
            <person name="Mikami N."/>
        </authorList>
    </citation>
    <scope>NUCLEOTIDE SEQUENCE [LARGE SCALE GENOMIC DNA]</scope>
    <source>
        <strain evidence="15 16">KT1a</strain>
    </source>
</reference>
<dbReference type="PANTHER" id="PTHR16130">
    <property type="entry name" value="LYSOSOMAL COBALAMIN TRANSPORTER-RELATED"/>
    <property type="match status" value="1"/>
</dbReference>
<gene>
    <name evidence="15" type="ORF">MFLAVUS_007537</name>
</gene>
<evidence type="ECO:0000256" key="13">
    <source>
        <dbReference type="SAM" id="MobiDB-lite"/>
    </source>
</evidence>
<evidence type="ECO:0000313" key="16">
    <source>
        <dbReference type="Proteomes" id="UP001473302"/>
    </source>
</evidence>
<keyword evidence="9" id="KW-0458">Lysosome</keyword>
<accession>A0ABP9Z4Q5</accession>
<dbReference type="EMBL" id="BAABUK010000019">
    <property type="protein sequence ID" value="GAA5814047.1"/>
    <property type="molecule type" value="Genomic_DNA"/>
</dbReference>
<dbReference type="PANTHER" id="PTHR16130:SF2">
    <property type="entry name" value="LYSOSOMAL COBALAMIN TRANSPORT ESCORT PROTEIN LMBD1"/>
    <property type="match status" value="1"/>
</dbReference>
<dbReference type="Proteomes" id="UP001473302">
    <property type="component" value="Unassembled WGS sequence"/>
</dbReference>
<keyword evidence="8 14" id="KW-0472">Membrane</keyword>
<comment type="caution">
    <text evidence="15">The sequence shown here is derived from an EMBL/GenBank/DDBJ whole genome shotgun (WGS) entry which is preliminary data.</text>
</comment>
<feature type="compositionally biased region" description="Polar residues" evidence="13">
    <location>
        <begin position="542"/>
        <end position="552"/>
    </location>
</feature>
<evidence type="ECO:0000256" key="10">
    <source>
        <dbReference type="ARBA" id="ARBA00023285"/>
    </source>
</evidence>
<feature type="transmembrane region" description="Helical" evidence="14">
    <location>
        <begin position="399"/>
        <end position="417"/>
    </location>
</feature>
<name>A0ABP9Z4Q5_9FUNG</name>
<feature type="transmembrane region" description="Helical" evidence="14">
    <location>
        <begin position="94"/>
        <end position="117"/>
    </location>
</feature>
<comment type="function">
    <text evidence="11">Probable lysosomal cobalamin transporter. Required to export cobalamin from lysosomes allowing its conversion to cofactors.</text>
</comment>
<evidence type="ECO:0000256" key="3">
    <source>
        <dbReference type="ARBA" id="ARBA00017088"/>
    </source>
</evidence>
<sequence length="552" mass="62677">MSAVEGIAWTIYGIIAFTSFLFSIGFTRYFQNKYETEFFATLVTILALGLIFSTLCLLPIDIFLVSSTVDAAKGIKKGWATADVIEAMTFTTSVVYYVCYGLITLFSFILIPFAYFFYEEYDEDQSIKDRIFGALKYTMFFVMISFLLSMFGLFLKPTTKAPKIDLDWFRKLLTDSNGEKAITFVVACLILLGMLVFIGYTAPGLSLLPISLIKGRKGIDAENEDVENRLAATKEKLRVLRSRYIGKSMSSKDQRSLEELEDEERILSRRLRAIQLDKTSMFSKILMFLRPFEFLLGIFLLCVTLVLVVSIFLTIVDKIAFSLCGSQCGYVINHPNLFNPINYIFVRISKIFPLDYIFMVGLILYFFLATMSGVIYIGIRFLWITLFKIRKGATAPQGLLVTALLLTLSLLALNYTMTTTVAPGYAHFGSQVYCNQTLANGHRDCTDHSELIVRCDVFGPTDVCTPTVSSTMIDRIIVNTPFFGIFFYYSQWVFLVVFSIGFIISLFKRPRNNVDADLQELVDEEEEGLLDRRRNSNRNNNVASSGYYQTLT</sequence>
<evidence type="ECO:0000256" key="14">
    <source>
        <dbReference type="SAM" id="Phobius"/>
    </source>
</evidence>
<keyword evidence="12" id="KW-0175">Coiled coil</keyword>
<organism evidence="15 16">
    <name type="scientific">Mucor flavus</name>
    <dbReference type="NCBI Taxonomy" id="439312"/>
    <lineage>
        <taxon>Eukaryota</taxon>
        <taxon>Fungi</taxon>
        <taxon>Fungi incertae sedis</taxon>
        <taxon>Mucoromycota</taxon>
        <taxon>Mucoromycotina</taxon>
        <taxon>Mucoromycetes</taxon>
        <taxon>Mucorales</taxon>
        <taxon>Mucorineae</taxon>
        <taxon>Mucoraceae</taxon>
        <taxon>Mucor</taxon>
    </lineage>
</organism>